<sequence length="283" mass="31217">MTSQSNASTSKENVQALLNAEEPLRTSPNFNQKVKIQGIRIAFLLCFLILWESAAGRLIDKFWISSPSDIVRTLHKWATSGDLFFHLGITLQETFIGFFIGALAGCFVGFILGRWSFAAKVMDPFITAIYSLPKVALAPLFILWFGIGIEMKILFAAMIVFFLVFFNTFAGVKDVDEDLLDNIRLMGATEKQIVTKVIIPSALTWVFVGLKLSVPYALIGAVVGEITASNKGVGFLIQYSAGNFDTAGTFAALVILMIVSISLNGILMLLESRLLRWKKTNSR</sequence>
<accession>A0A6L3V5P9</accession>
<evidence type="ECO:0000256" key="3">
    <source>
        <dbReference type="ARBA" id="ARBA00022475"/>
    </source>
</evidence>
<comment type="similarity">
    <text evidence="7">Belongs to the binding-protein-dependent transport system permease family.</text>
</comment>
<reference evidence="9 10" key="1">
    <citation type="journal article" date="2016" name="Antonie Van Leeuwenhoek">
        <title>Bacillus depressus sp. nov., isolated from soil of a sunflower field.</title>
        <authorList>
            <person name="Wei X."/>
            <person name="Xin D."/>
            <person name="Xin Y."/>
            <person name="Zhang H."/>
            <person name="Wang T."/>
            <person name="Zhang J."/>
        </authorList>
    </citation>
    <scope>NUCLEOTIDE SEQUENCE [LARGE SCALE GENOMIC DNA]</scope>
    <source>
        <strain evidence="9 10">BZ1</strain>
    </source>
</reference>
<keyword evidence="10" id="KW-1185">Reference proteome</keyword>
<dbReference type="InterPro" id="IPR000515">
    <property type="entry name" value="MetI-like"/>
</dbReference>
<dbReference type="AlphaFoldDB" id="A0A6L3V5P9"/>
<dbReference type="SUPFAM" id="SSF161098">
    <property type="entry name" value="MetI-like"/>
    <property type="match status" value="1"/>
</dbReference>
<dbReference type="OrthoDB" id="9783295at2"/>
<feature type="transmembrane region" description="Helical" evidence="7">
    <location>
        <begin position="41"/>
        <end position="59"/>
    </location>
</feature>
<feature type="transmembrane region" description="Helical" evidence="7">
    <location>
        <begin position="153"/>
        <end position="172"/>
    </location>
</feature>
<keyword evidence="4 7" id="KW-0812">Transmembrane</keyword>
<evidence type="ECO:0000256" key="4">
    <source>
        <dbReference type="ARBA" id="ARBA00022692"/>
    </source>
</evidence>
<gene>
    <name evidence="9" type="ORF">F7731_19310</name>
</gene>
<dbReference type="GO" id="GO:0005886">
    <property type="term" value="C:plasma membrane"/>
    <property type="evidence" value="ECO:0007669"/>
    <property type="project" value="UniProtKB-SubCell"/>
</dbReference>
<keyword evidence="6 7" id="KW-0472">Membrane</keyword>
<dbReference type="Pfam" id="PF00528">
    <property type="entry name" value="BPD_transp_1"/>
    <property type="match status" value="1"/>
</dbReference>
<feature type="transmembrane region" description="Helical" evidence="7">
    <location>
        <begin position="125"/>
        <end position="147"/>
    </location>
</feature>
<dbReference type="EMBL" id="WBOS01000013">
    <property type="protein sequence ID" value="KAB2330752.1"/>
    <property type="molecule type" value="Genomic_DNA"/>
</dbReference>
<evidence type="ECO:0000256" key="2">
    <source>
        <dbReference type="ARBA" id="ARBA00022448"/>
    </source>
</evidence>
<keyword evidence="3" id="KW-1003">Cell membrane</keyword>
<name>A0A6L3V5P9_9BACI</name>
<dbReference type="PANTHER" id="PTHR30151">
    <property type="entry name" value="ALKANE SULFONATE ABC TRANSPORTER-RELATED, MEMBRANE SUBUNIT"/>
    <property type="match status" value="1"/>
</dbReference>
<evidence type="ECO:0000256" key="1">
    <source>
        <dbReference type="ARBA" id="ARBA00004651"/>
    </source>
</evidence>
<dbReference type="GO" id="GO:0055085">
    <property type="term" value="P:transmembrane transport"/>
    <property type="evidence" value="ECO:0007669"/>
    <property type="project" value="InterPro"/>
</dbReference>
<evidence type="ECO:0000256" key="6">
    <source>
        <dbReference type="ARBA" id="ARBA00023136"/>
    </source>
</evidence>
<dbReference type="Proteomes" id="UP000481030">
    <property type="component" value="Unassembled WGS sequence"/>
</dbReference>
<dbReference type="Gene3D" id="1.10.3720.10">
    <property type="entry name" value="MetI-like"/>
    <property type="match status" value="1"/>
</dbReference>
<evidence type="ECO:0000313" key="10">
    <source>
        <dbReference type="Proteomes" id="UP000481030"/>
    </source>
</evidence>
<evidence type="ECO:0000256" key="7">
    <source>
        <dbReference type="RuleBase" id="RU363032"/>
    </source>
</evidence>
<proteinExistence type="inferred from homology"/>
<dbReference type="CDD" id="cd06261">
    <property type="entry name" value="TM_PBP2"/>
    <property type="match status" value="1"/>
</dbReference>
<feature type="transmembrane region" description="Helical" evidence="7">
    <location>
        <begin position="250"/>
        <end position="270"/>
    </location>
</feature>
<evidence type="ECO:0000256" key="5">
    <source>
        <dbReference type="ARBA" id="ARBA00022989"/>
    </source>
</evidence>
<dbReference type="RefSeq" id="WP_151536428.1">
    <property type="nucleotide sequence ID" value="NZ_WBOS01000013.1"/>
</dbReference>
<evidence type="ECO:0000259" key="8">
    <source>
        <dbReference type="PROSITE" id="PS50928"/>
    </source>
</evidence>
<dbReference type="PROSITE" id="PS50928">
    <property type="entry name" value="ABC_TM1"/>
    <property type="match status" value="1"/>
</dbReference>
<feature type="transmembrane region" description="Helical" evidence="7">
    <location>
        <begin position="95"/>
        <end position="113"/>
    </location>
</feature>
<protein>
    <submittedName>
        <fullName evidence="9">ABC transporter permease</fullName>
    </submittedName>
</protein>
<dbReference type="InterPro" id="IPR035906">
    <property type="entry name" value="MetI-like_sf"/>
</dbReference>
<evidence type="ECO:0000313" key="9">
    <source>
        <dbReference type="EMBL" id="KAB2330752.1"/>
    </source>
</evidence>
<organism evidence="9 10">
    <name type="scientific">Cytobacillus depressus</name>
    <dbReference type="NCBI Taxonomy" id="1602942"/>
    <lineage>
        <taxon>Bacteria</taxon>
        <taxon>Bacillati</taxon>
        <taxon>Bacillota</taxon>
        <taxon>Bacilli</taxon>
        <taxon>Bacillales</taxon>
        <taxon>Bacillaceae</taxon>
        <taxon>Cytobacillus</taxon>
    </lineage>
</organism>
<feature type="domain" description="ABC transmembrane type-1" evidence="8">
    <location>
        <begin position="87"/>
        <end position="267"/>
    </location>
</feature>
<dbReference type="PANTHER" id="PTHR30151:SF20">
    <property type="entry name" value="ABC TRANSPORTER PERMEASE PROTEIN HI_0355-RELATED"/>
    <property type="match status" value="1"/>
</dbReference>
<comment type="subcellular location">
    <subcellularLocation>
        <location evidence="1 7">Cell membrane</location>
        <topology evidence="1 7">Multi-pass membrane protein</topology>
    </subcellularLocation>
</comment>
<keyword evidence="5 7" id="KW-1133">Transmembrane helix</keyword>
<keyword evidence="2 7" id="KW-0813">Transport</keyword>
<comment type="caution">
    <text evidence="9">The sequence shown here is derived from an EMBL/GenBank/DDBJ whole genome shotgun (WGS) entry which is preliminary data.</text>
</comment>